<feature type="region of interest" description="Disordered" evidence="1">
    <location>
        <begin position="430"/>
        <end position="451"/>
    </location>
</feature>
<dbReference type="InterPro" id="IPR011006">
    <property type="entry name" value="CheY-like_superfamily"/>
</dbReference>
<dbReference type="Proteomes" id="UP000188219">
    <property type="component" value="Chromosome"/>
</dbReference>
<dbReference type="SMART" id="SM01012">
    <property type="entry name" value="ANTAR"/>
    <property type="match status" value="1"/>
</dbReference>
<dbReference type="GO" id="GO:0003723">
    <property type="term" value="F:RNA binding"/>
    <property type="evidence" value="ECO:0007669"/>
    <property type="project" value="InterPro"/>
</dbReference>
<protein>
    <recommendedName>
        <fullName evidence="2">ANTAR domain-containing protein</fullName>
    </recommendedName>
</protein>
<dbReference type="EMBL" id="CP019650">
    <property type="protein sequence ID" value="AQQ68629.1"/>
    <property type="molecule type" value="Genomic_DNA"/>
</dbReference>
<proteinExistence type="predicted"/>
<sequence length="451" mass="50809">MTDHQEDAEKFLLAAKRAEIQTLEHLAGSCELVIRVSDLVHQLQRERGMSNIYLVSAGDHFREQRSSQIQNCLSSEGRFRHVLRERYLKDGHSERVHNMRLLNCIAYSLHGLDELRILRDHIAAFEISALESTDAYCRLIAGLLSVVLEAADVADDPEVTRILVALFNFMQAKEFSGQERAWGAIGFAGSRFDESLHERIRQLQVCQRQSVDVFLEYAGETDTAQWKSIEQSQPSRDLQRLREVIAGLKDGEPIAAEISEVWYQLASARIDAMHGLEDALTEQLLKVSRKRVSGAQSELGQHYAQLQRMKSMDWNRLPTLAVLFDPQLPGLYGGRASAGVSTLHGQPLAHSLYGLIRSQVEHIQRVSAELEETRKTLVERKLVARAKGLLMKSLRMSEDDAYRTMQQRAMDMNLKLVDIAQRIVDASVEKRPASVKTTSATVTDGEHGANI</sequence>
<dbReference type="InterPro" id="IPR005561">
    <property type="entry name" value="ANTAR"/>
</dbReference>
<dbReference type="AlphaFoldDB" id="A0A1Q2M7J5"/>
<dbReference type="InterPro" id="IPR036388">
    <property type="entry name" value="WH-like_DNA-bd_sf"/>
</dbReference>
<reference evidence="3" key="1">
    <citation type="submission" date="2017-02" db="EMBL/GenBank/DDBJ databases">
        <title>Genome of Microbulbifer agarilyticus GP101.</title>
        <authorList>
            <person name="Jung J."/>
            <person name="Bae S.S."/>
            <person name="Baek K."/>
        </authorList>
    </citation>
    <scope>NUCLEOTIDE SEQUENCE [LARGE SCALE GENOMIC DNA]</scope>
    <source>
        <strain evidence="3">GP101</strain>
    </source>
</reference>
<dbReference type="RefSeq" id="WP_077406297.1">
    <property type="nucleotide sequence ID" value="NZ_CP019650.1"/>
</dbReference>
<dbReference type="InterPro" id="IPR013587">
    <property type="entry name" value="Nitrate/nitrite_sensing"/>
</dbReference>
<evidence type="ECO:0000313" key="4">
    <source>
        <dbReference type="Proteomes" id="UP000188219"/>
    </source>
</evidence>
<feature type="domain" description="ANTAR" evidence="2">
    <location>
        <begin position="363"/>
        <end position="424"/>
    </location>
</feature>
<dbReference type="Gene3D" id="1.10.10.10">
    <property type="entry name" value="Winged helix-like DNA-binding domain superfamily/Winged helix DNA-binding domain"/>
    <property type="match status" value="1"/>
</dbReference>
<name>A0A1Q2M7J5_9GAMM</name>
<organism evidence="3 4">
    <name type="scientific">Microbulbifer agarilyticus</name>
    <dbReference type="NCBI Taxonomy" id="260552"/>
    <lineage>
        <taxon>Bacteria</taxon>
        <taxon>Pseudomonadati</taxon>
        <taxon>Pseudomonadota</taxon>
        <taxon>Gammaproteobacteria</taxon>
        <taxon>Cellvibrionales</taxon>
        <taxon>Microbulbiferaceae</taxon>
        <taxon>Microbulbifer</taxon>
    </lineage>
</organism>
<dbReference type="Pfam" id="PF08376">
    <property type="entry name" value="NIT"/>
    <property type="match status" value="1"/>
</dbReference>
<gene>
    <name evidence="3" type="ORF">Mag101_14060</name>
</gene>
<evidence type="ECO:0000313" key="3">
    <source>
        <dbReference type="EMBL" id="AQQ68629.1"/>
    </source>
</evidence>
<dbReference type="OrthoDB" id="9782798at2"/>
<dbReference type="STRING" id="260552.Mag101_14060"/>
<dbReference type="PROSITE" id="PS50921">
    <property type="entry name" value="ANTAR"/>
    <property type="match status" value="1"/>
</dbReference>
<dbReference type="SUPFAM" id="SSF52172">
    <property type="entry name" value="CheY-like"/>
    <property type="match status" value="1"/>
</dbReference>
<dbReference type="KEGG" id="maga:Mag101_14060"/>
<dbReference type="Pfam" id="PF03861">
    <property type="entry name" value="ANTAR"/>
    <property type="match status" value="1"/>
</dbReference>
<accession>A0A1Q2M7J5</accession>
<evidence type="ECO:0000256" key="1">
    <source>
        <dbReference type="SAM" id="MobiDB-lite"/>
    </source>
</evidence>
<evidence type="ECO:0000259" key="2">
    <source>
        <dbReference type="PROSITE" id="PS50921"/>
    </source>
</evidence>
<keyword evidence="4" id="KW-1185">Reference proteome</keyword>